<dbReference type="Proteomes" id="UP000270216">
    <property type="component" value="Unassembled WGS sequence"/>
</dbReference>
<name>A0A5E5P852_9BURK</name>
<feature type="compositionally biased region" description="Polar residues" evidence="1">
    <location>
        <begin position="124"/>
        <end position="138"/>
    </location>
</feature>
<organism evidence="3 5">
    <name type="scientific">Pandoraea apista</name>
    <dbReference type="NCBI Taxonomy" id="93218"/>
    <lineage>
        <taxon>Bacteria</taxon>
        <taxon>Pseudomonadati</taxon>
        <taxon>Pseudomonadota</taxon>
        <taxon>Betaproteobacteria</taxon>
        <taxon>Burkholderiales</taxon>
        <taxon>Burkholderiaceae</taxon>
        <taxon>Pandoraea</taxon>
    </lineage>
</organism>
<sequence>MTNDDLERFRALAFLYVCDKLDDTEAAWMRQKLVAHPEWQAELDQERRFAEATREAIDASYAERPPLVAFDELPTLAPERRAPSLGERLRTWWTRPMSRGWAFASIAALAIVAGTQTMRLADTTSTPVDRVNSDTSATRGGPVSPAPGVPMLQVIFREDTTVAQLRAALADLQLDIVRGPDEDGMVWLAVPTGDAAKALAGLKATGLLSYGEVADDPH</sequence>
<reference evidence="2 4" key="1">
    <citation type="submission" date="2018-12" db="EMBL/GenBank/DDBJ databases">
        <title>Whole genome sequence of a Pandoraea apista isolate from a patient with cystic fibrosis.</title>
        <authorList>
            <person name="Kenna D.T."/>
            <person name="Turton J.F."/>
        </authorList>
    </citation>
    <scope>NUCLEOTIDE SEQUENCE [LARGE SCALE GENOMIC DNA]</scope>
    <source>
        <strain evidence="2 4">Pa13324</strain>
    </source>
</reference>
<keyword evidence="4" id="KW-1185">Reference proteome</keyword>
<evidence type="ECO:0008006" key="6">
    <source>
        <dbReference type="Google" id="ProtNLM"/>
    </source>
</evidence>
<dbReference type="Proteomes" id="UP000364291">
    <property type="component" value="Unassembled WGS sequence"/>
</dbReference>
<accession>A0A5E5P852</accession>
<dbReference type="OrthoDB" id="8942158at2"/>
<protein>
    <recommendedName>
        <fullName evidence="6">Anti-sigma factor</fullName>
    </recommendedName>
</protein>
<evidence type="ECO:0000256" key="1">
    <source>
        <dbReference type="SAM" id="MobiDB-lite"/>
    </source>
</evidence>
<gene>
    <name evidence="2" type="ORF">EJE83_03110</name>
    <name evidence="3" type="ORF">PAP18089_03839</name>
</gene>
<dbReference type="EMBL" id="RWHX01000003">
    <property type="protein sequence ID" value="RSK85719.1"/>
    <property type="molecule type" value="Genomic_DNA"/>
</dbReference>
<evidence type="ECO:0000313" key="4">
    <source>
        <dbReference type="Proteomes" id="UP000270216"/>
    </source>
</evidence>
<dbReference type="RefSeq" id="WP_094067952.1">
    <property type="nucleotide sequence ID" value="NZ_CABPSX010000008.1"/>
</dbReference>
<evidence type="ECO:0000313" key="2">
    <source>
        <dbReference type="EMBL" id="RSK85719.1"/>
    </source>
</evidence>
<evidence type="ECO:0000313" key="3">
    <source>
        <dbReference type="EMBL" id="VVG72838.1"/>
    </source>
</evidence>
<evidence type="ECO:0000313" key="5">
    <source>
        <dbReference type="Proteomes" id="UP000364291"/>
    </source>
</evidence>
<reference evidence="3 5" key="2">
    <citation type="submission" date="2019-08" db="EMBL/GenBank/DDBJ databases">
        <authorList>
            <person name="Peeters C."/>
        </authorList>
    </citation>
    <scope>NUCLEOTIDE SEQUENCE [LARGE SCALE GENOMIC DNA]</scope>
    <source>
        <strain evidence="3 5">LMG 18089</strain>
    </source>
</reference>
<dbReference type="EMBL" id="CABPSX010000008">
    <property type="protein sequence ID" value="VVG72838.1"/>
    <property type="molecule type" value="Genomic_DNA"/>
</dbReference>
<feature type="region of interest" description="Disordered" evidence="1">
    <location>
        <begin position="124"/>
        <end position="144"/>
    </location>
</feature>
<dbReference type="AlphaFoldDB" id="A0A5E5P852"/>
<proteinExistence type="predicted"/>